<evidence type="ECO:0000313" key="2">
    <source>
        <dbReference type="EMBL" id="CRH06097.1"/>
    </source>
</evidence>
<dbReference type="AlphaFoldDB" id="A0A1S7LJ21"/>
<evidence type="ECO:0000256" key="1">
    <source>
        <dbReference type="SAM" id="SignalP"/>
    </source>
</evidence>
<feature type="signal peptide" evidence="1">
    <location>
        <begin position="1"/>
        <end position="20"/>
    </location>
</feature>
<name>A0A1S7LJ21_MAGMO</name>
<organism evidence="2">
    <name type="scientific">Magnetococcus massalia (strain MO-1)</name>
    <dbReference type="NCBI Taxonomy" id="451514"/>
    <lineage>
        <taxon>Bacteria</taxon>
        <taxon>Pseudomonadati</taxon>
        <taxon>Pseudomonadota</taxon>
        <taxon>Magnetococcia</taxon>
        <taxon>Magnetococcales</taxon>
        <taxon>Magnetococcaceae</taxon>
        <taxon>Magnetococcus</taxon>
    </lineage>
</organism>
<accession>A0A1S7LJ21</accession>
<protein>
    <submittedName>
        <fullName evidence="2">Uncharacterized protein</fullName>
    </submittedName>
</protein>
<gene>
    <name evidence="2" type="ORF">MAGMO_1924</name>
</gene>
<reference evidence="2" key="1">
    <citation type="submission" date="2015-04" db="EMBL/GenBank/DDBJ databases">
        <authorList>
            <person name="Syromyatnikov M.Y."/>
            <person name="Popov V.N."/>
        </authorList>
    </citation>
    <scope>NUCLEOTIDE SEQUENCE</scope>
    <source>
        <strain evidence="2">MO-1</strain>
    </source>
</reference>
<feature type="chain" id="PRO_5012074360" evidence="1">
    <location>
        <begin position="21"/>
        <end position="142"/>
    </location>
</feature>
<proteinExistence type="predicted"/>
<dbReference type="EMBL" id="LO017727">
    <property type="protein sequence ID" value="CRH06097.1"/>
    <property type="molecule type" value="Genomic_DNA"/>
</dbReference>
<keyword evidence="1" id="KW-0732">Signal</keyword>
<sequence>MKNFSFALVLSLLFVSPVQADQPLPEVEIVKSKYQRWQFRNVRTNRTDKGLVLTGRLNARIYHGLPRGHVDIAAWSPDGALIMETTSSYSPGTLSKRLSRRGGVQFTTDLPELPANTKIMVAFHRDGEQQTQKPVHEKTVAR</sequence>